<dbReference type="PROSITE" id="PS51485">
    <property type="entry name" value="PHYTOCYANIN"/>
    <property type="match status" value="1"/>
</dbReference>
<evidence type="ECO:0000256" key="1">
    <source>
        <dbReference type="SAM" id="MobiDB-lite"/>
    </source>
</evidence>
<accession>A0AAW2Y0U5</accession>
<dbReference type="GO" id="GO:0005886">
    <property type="term" value="C:plasma membrane"/>
    <property type="evidence" value="ECO:0007669"/>
    <property type="project" value="TreeGrafter"/>
</dbReference>
<organism evidence="3">
    <name type="scientific">Sesamum latifolium</name>
    <dbReference type="NCBI Taxonomy" id="2727402"/>
    <lineage>
        <taxon>Eukaryota</taxon>
        <taxon>Viridiplantae</taxon>
        <taxon>Streptophyta</taxon>
        <taxon>Embryophyta</taxon>
        <taxon>Tracheophyta</taxon>
        <taxon>Spermatophyta</taxon>
        <taxon>Magnoliopsida</taxon>
        <taxon>eudicotyledons</taxon>
        <taxon>Gunneridae</taxon>
        <taxon>Pentapetalae</taxon>
        <taxon>asterids</taxon>
        <taxon>lamiids</taxon>
        <taxon>Lamiales</taxon>
        <taxon>Pedaliaceae</taxon>
        <taxon>Sesamum</taxon>
    </lineage>
</organism>
<dbReference type="Gene3D" id="2.60.40.420">
    <property type="entry name" value="Cupredoxins - blue copper proteins"/>
    <property type="match status" value="1"/>
</dbReference>
<dbReference type="FunFam" id="2.60.40.420:FF:000048">
    <property type="entry name" value="Early nodulin-like protein 18"/>
    <property type="match status" value="1"/>
</dbReference>
<dbReference type="InterPro" id="IPR008972">
    <property type="entry name" value="Cupredoxin"/>
</dbReference>
<proteinExistence type="predicted"/>
<dbReference type="InterPro" id="IPR039391">
    <property type="entry name" value="Phytocyanin-like"/>
</dbReference>
<dbReference type="PANTHER" id="PTHR33021:SF6">
    <property type="entry name" value="EARLY NODULIN-LIKE PROTEIN 18"/>
    <property type="match status" value="1"/>
</dbReference>
<dbReference type="CDD" id="cd04216">
    <property type="entry name" value="Phytocyanin"/>
    <property type="match status" value="1"/>
</dbReference>
<name>A0AAW2Y0U5_9LAMI</name>
<feature type="domain" description="Phytocyanin" evidence="2">
    <location>
        <begin position="46"/>
        <end position="166"/>
    </location>
</feature>
<dbReference type="GO" id="GO:0009055">
    <property type="term" value="F:electron transfer activity"/>
    <property type="evidence" value="ECO:0007669"/>
    <property type="project" value="InterPro"/>
</dbReference>
<protein>
    <recommendedName>
        <fullName evidence="2">Phytocyanin domain-containing protein</fullName>
    </recommendedName>
</protein>
<dbReference type="AlphaFoldDB" id="A0AAW2Y0U5"/>
<reference evidence="3" key="2">
    <citation type="journal article" date="2024" name="Plant">
        <title>Genomic evolution and insights into agronomic trait innovations of Sesamum species.</title>
        <authorList>
            <person name="Miao H."/>
            <person name="Wang L."/>
            <person name="Qu L."/>
            <person name="Liu H."/>
            <person name="Sun Y."/>
            <person name="Le M."/>
            <person name="Wang Q."/>
            <person name="Wei S."/>
            <person name="Zheng Y."/>
            <person name="Lin W."/>
            <person name="Duan Y."/>
            <person name="Cao H."/>
            <person name="Xiong S."/>
            <person name="Wang X."/>
            <person name="Wei L."/>
            <person name="Li C."/>
            <person name="Ma Q."/>
            <person name="Ju M."/>
            <person name="Zhao R."/>
            <person name="Li G."/>
            <person name="Mu C."/>
            <person name="Tian Q."/>
            <person name="Mei H."/>
            <person name="Zhang T."/>
            <person name="Gao T."/>
            <person name="Zhang H."/>
        </authorList>
    </citation>
    <scope>NUCLEOTIDE SEQUENCE</scope>
    <source>
        <strain evidence="3">KEN1</strain>
    </source>
</reference>
<dbReference type="PANTHER" id="PTHR33021">
    <property type="entry name" value="BLUE COPPER PROTEIN"/>
    <property type="match status" value="1"/>
</dbReference>
<dbReference type="EMBL" id="JACGWN010000002">
    <property type="protein sequence ID" value="KAL0459105.1"/>
    <property type="molecule type" value="Genomic_DNA"/>
</dbReference>
<feature type="compositionally biased region" description="Low complexity" evidence="1">
    <location>
        <begin position="179"/>
        <end position="189"/>
    </location>
</feature>
<dbReference type="Pfam" id="PF02298">
    <property type="entry name" value="Cu_bind_like"/>
    <property type="match status" value="1"/>
</dbReference>
<sequence>MDQMANIKPNFLTLVMMMRRSNYLCVVVIITTLLSCSGHSSVEGYKNYTVGESQGWYDALENPKVDYQKWAANKNFSLGDFLIFNTDNNHSVVQTYNFTTYKLCDYGDSLDNDTIEWSSADPSSTTPHPISVAVPLVKVGTTYFFSSDYDGEQCQNGQHFKINVTYGHGLPPSLKSPPDDASAPVSPQSGDDESAPDTLVPANFDNPTDTGGEESEPSKAVSLSAFCKLSGVLLHVVLVVVGLFSF</sequence>
<evidence type="ECO:0000259" key="2">
    <source>
        <dbReference type="PROSITE" id="PS51485"/>
    </source>
</evidence>
<dbReference type="SUPFAM" id="SSF49503">
    <property type="entry name" value="Cupredoxins"/>
    <property type="match status" value="1"/>
</dbReference>
<dbReference type="InterPro" id="IPR003245">
    <property type="entry name" value="Phytocyanin_dom"/>
</dbReference>
<feature type="region of interest" description="Disordered" evidence="1">
    <location>
        <begin position="171"/>
        <end position="217"/>
    </location>
</feature>
<comment type="caution">
    <text evidence="3">The sequence shown here is derived from an EMBL/GenBank/DDBJ whole genome shotgun (WGS) entry which is preliminary data.</text>
</comment>
<reference evidence="3" key="1">
    <citation type="submission" date="2020-06" db="EMBL/GenBank/DDBJ databases">
        <authorList>
            <person name="Li T."/>
            <person name="Hu X."/>
            <person name="Zhang T."/>
            <person name="Song X."/>
            <person name="Zhang H."/>
            <person name="Dai N."/>
            <person name="Sheng W."/>
            <person name="Hou X."/>
            <person name="Wei L."/>
        </authorList>
    </citation>
    <scope>NUCLEOTIDE SEQUENCE</scope>
    <source>
        <strain evidence="3">KEN1</strain>
        <tissue evidence="3">Leaf</tissue>
    </source>
</reference>
<evidence type="ECO:0000313" key="3">
    <source>
        <dbReference type="EMBL" id="KAL0459105.1"/>
    </source>
</evidence>
<gene>
    <name evidence="3" type="ORF">Slati_0537700</name>
</gene>